<comment type="caution">
    <text evidence="5">The sequence shown here is derived from an EMBL/GenBank/DDBJ whole genome shotgun (WGS) entry which is preliminary data.</text>
</comment>
<dbReference type="InterPro" id="IPR047667">
    <property type="entry name" value="ATPase_ComGA"/>
</dbReference>
<evidence type="ECO:0000256" key="1">
    <source>
        <dbReference type="ARBA" id="ARBA00006611"/>
    </source>
</evidence>
<evidence type="ECO:0000259" key="4">
    <source>
        <dbReference type="Pfam" id="PF00437"/>
    </source>
</evidence>
<dbReference type="STRING" id="1423802.FC56_GL000436"/>
<dbReference type="GO" id="GO:0016887">
    <property type="term" value="F:ATP hydrolysis activity"/>
    <property type="evidence" value="ECO:0007669"/>
    <property type="project" value="TreeGrafter"/>
</dbReference>
<dbReference type="InterPro" id="IPR001482">
    <property type="entry name" value="T2SS/T4SS_dom"/>
</dbReference>
<evidence type="ECO:0000256" key="3">
    <source>
        <dbReference type="ARBA" id="ARBA00022840"/>
    </source>
</evidence>
<proteinExistence type="inferred from homology"/>
<keyword evidence="6" id="KW-1185">Reference proteome</keyword>
<reference evidence="5 6" key="1">
    <citation type="journal article" date="2015" name="Genome Announc.">
        <title>Expanding the biotechnology potential of lactobacilli through comparative genomics of 213 strains and associated genera.</title>
        <authorList>
            <person name="Sun Z."/>
            <person name="Harris H.M."/>
            <person name="McCann A."/>
            <person name="Guo C."/>
            <person name="Argimon S."/>
            <person name="Zhang W."/>
            <person name="Yang X."/>
            <person name="Jeffery I.B."/>
            <person name="Cooney J.C."/>
            <person name="Kagawa T.F."/>
            <person name="Liu W."/>
            <person name="Song Y."/>
            <person name="Salvetti E."/>
            <person name="Wrobel A."/>
            <person name="Rasinkangas P."/>
            <person name="Parkhill J."/>
            <person name="Rea M.C."/>
            <person name="O'Sullivan O."/>
            <person name="Ritari J."/>
            <person name="Douillard F.P."/>
            <person name="Paul Ross R."/>
            <person name="Yang R."/>
            <person name="Briner A.E."/>
            <person name="Felis G.E."/>
            <person name="de Vos W.M."/>
            <person name="Barrangou R."/>
            <person name="Klaenhammer T.R."/>
            <person name="Caufield P.W."/>
            <person name="Cui Y."/>
            <person name="Zhang H."/>
            <person name="O'Toole P.W."/>
        </authorList>
    </citation>
    <scope>NUCLEOTIDE SEQUENCE [LARGE SCALE GENOMIC DNA]</scope>
    <source>
        <strain evidence="5 6">DSM 24302</strain>
    </source>
</reference>
<dbReference type="EMBL" id="AYZR01000008">
    <property type="protein sequence ID" value="KRM93719.1"/>
    <property type="molecule type" value="Genomic_DNA"/>
</dbReference>
<dbReference type="Pfam" id="PF00437">
    <property type="entry name" value="T2SSE"/>
    <property type="match status" value="1"/>
</dbReference>
<keyword evidence="2" id="KW-0547">Nucleotide-binding</keyword>
<gene>
    <name evidence="5" type="ORF">FC56_GL000436</name>
</gene>
<dbReference type="Proteomes" id="UP000051256">
    <property type="component" value="Unassembled WGS sequence"/>
</dbReference>
<dbReference type="PANTHER" id="PTHR30258:SF2">
    <property type="entry name" value="COMG OPERON PROTEIN 1"/>
    <property type="match status" value="1"/>
</dbReference>
<evidence type="ECO:0000256" key="2">
    <source>
        <dbReference type="ARBA" id="ARBA00022741"/>
    </source>
</evidence>
<dbReference type="RefSeq" id="WP_056978245.1">
    <property type="nucleotide sequence ID" value="NZ_AYZR01000008.1"/>
</dbReference>
<keyword evidence="3" id="KW-0067">ATP-binding</keyword>
<sequence length="323" mass="37101">MVVENAFNDLMKEAVQKKVSDIYLLPQGDKYFIKMRWQNKIVLYKILTIIDGHKWLNYCKFKADMAISEHRRPQVGALNWYEGNHVYSLRLSTVGDFNAHETLVIRIIYPLTSMEKSLYLPAKTDRLRKLVAQRGLILFAGPTGSGKTTSIYQLAQEYTDTSLVMTIEDPVEILEPRFLQLQVNDKADMGYEELIKVGLRHRPDIFIIGEIRDPGTANAAIQSALSGHLVFSTVHAQSPLGIIKRLRQLGIEPDFITQAVTGLVYQRLIANSDKQLKALMVVNEPGELYGQNKYDWRDWQQNLTKLVEQGEIDEQNIEKYWWG</sequence>
<dbReference type="PATRIC" id="fig|1423802.4.peg.447"/>
<name>A0A0R2CQ85_9LACO</name>
<dbReference type="Gene3D" id="3.30.450.90">
    <property type="match status" value="1"/>
</dbReference>
<protein>
    <submittedName>
        <fullName evidence="5">Type II secretion system protein E</fullName>
    </submittedName>
</protein>
<feature type="domain" description="Bacterial type II secretion system protein E" evidence="4">
    <location>
        <begin position="3"/>
        <end position="279"/>
    </location>
</feature>
<dbReference type="CDD" id="cd01129">
    <property type="entry name" value="PulE-GspE-like"/>
    <property type="match status" value="1"/>
</dbReference>
<dbReference type="InterPro" id="IPR027417">
    <property type="entry name" value="P-loop_NTPase"/>
</dbReference>
<dbReference type="AlphaFoldDB" id="A0A0R2CQ85"/>
<comment type="similarity">
    <text evidence="1">Belongs to the GSP E family.</text>
</comment>
<dbReference type="Gene3D" id="3.40.50.300">
    <property type="entry name" value="P-loop containing nucleotide triphosphate hydrolases"/>
    <property type="match status" value="1"/>
</dbReference>
<dbReference type="SUPFAM" id="SSF52540">
    <property type="entry name" value="P-loop containing nucleoside triphosphate hydrolases"/>
    <property type="match status" value="1"/>
</dbReference>
<accession>A0A0R2CQ85</accession>
<dbReference type="GO" id="GO:0005524">
    <property type="term" value="F:ATP binding"/>
    <property type="evidence" value="ECO:0007669"/>
    <property type="project" value="UniProtKB-KW"/>
</dbReference>
<evidence type="ECO:0000313" key="5">
    <source>
        <dbReference type="EMBL" id="KRM93719.1"/>
    </source>
</evidence>
<dbReference type="GO" id="GO:0005886">
    <property type="term" value="C:plasma membrane"/>
    <property type="evidence" value="ECO:0007669"/>
    <property type="project" value="TreeGrafter"/>
</dbReference>
<dbReference type="PANTHER" id="PTHR30258">
    <property type="entry name" value="TYPE II SECRETION SYSTEM PROTEIN GSPE-RELATED"/>
    <property type="match status" value="1"/>
</dbReference>
<dbReference type="NCBIfam" id="NF041000">
    <property type="entry name" value="ATPase_ComGA"/>
    <property type="match status" value="1"/>
</dbReference>
<evidence type="ECO:0000313" key="6">
    <source>
        <dbReference type="Proteomes" id="UP000051256"/>
    </source>
</evidence>
<organism evidence="5 6">
    <name type="scientific">Lentilactobacillus senioris DSM 24302 = JCM 17472</name>
    <dbReference type="NCBI Taxonomy" id="1423802"/>
    <lineage>
        <taxon>Bacteria</taxon>
        <taxon>Bacillati</taxon>
        <taxon>Bacillota</taxon>
        <taxon>Bacilli</taxon>
        <taxon>Lactobacillales</taxon>
        <taxon>Lactobacillaceae</taxon>
        <taxon>Lentilactobacillus</taxon>
    </lineage>
</organism>